<dbReference type="GO" id="GO:0005509">
    <property type="term" value="F:calcium ion binding"/>
    <property type="evidence" value="ECO:0007669"/>
    <property type="project" value="InterPro"/>
</dbReference>
<dbReference type="Gene3D" id="1.10.10.10">
    <property type="entry name" value="Winged helix-like DNA-binding domain superfamily/Winged helix DNA-binding domain"/>
    <property type="match status" value="1"/>
</dbReference>
<dbReference type="Proteomes" id="UP000260680">
    <property type="component" value="Unassembled WGS sequence"/>
</dbReference>
<comment type="caution">
    <text evidence="2">The sequence shown here is derived from an EMBL/GenBank/DDBJ whole genome shotgun (WGS) entry which is preliminary data.</text>
</comment>
<evidence type="ECO:0000313" key="2">
    <source>
        <dbReference type="EMBL" id="RFZ75637.1"/>
    </source>
</evidence>
<dbReference type="GO" id="GO:0003677">
    <property type="term" value="F:DNA binding"/>
    <property type="evidence" value="ECO:0007669"/>
    <property type="project" value="InterPro"/>
</dbReference>
<dbReference type="AlphaFoldDB" id="A0A3E2N3Q9"/>
<dbReference type="GO" id="GO:0005737">
    <property type="term" value="C:cytoplasm"/>
    <property type="evidence" value="ECO:0007669"/>
    <property type="project" value="InterPro"/>
</dbReference>
<protein>
    <recommendedName>
        <fullName evidence="1">Sporulation initiation factor Spo0A C-terminal domain-containing protein</fullName>
    </recommendedName>
</protein>
<dbReference type="InterPro" id="IPR014879">
    <property type="entry name" value="Spo0A_C"/>
</dbReference>
<dbReference type="Pfam" id="PF08769">
    <property type="entry name" value="Spo0A_C"/>
    <property type="match status" value="1"/>
</dbReference>
<organism evidence="2 3">
    <name type="scientific">Lacrimispora amygdalina</name>
    <dbReference type="NCBI Taxonomy" id="253257"/>
    <lineage>
        <taxon>Bacteria</taxon>
        <taxon>Bacillati</taxon>
        <taxon>Bacillota</taxon>
        <taxon>Clostridia</taxon>
        <taxon>Lachnospirales</taxon>
        <taxon>Lachnospiraceae</taxon>
        <taxon>Lacrimispora</taxon>
    </lineage>
</organism>
<name>A0A3E2N3Q9_9FIRM</name>
<accession>A0A3E2N3Q9</accession>
<dbReference type="EMBL" id="QOHO01000133">
    <property type="protein sequence ID" value="RFZ75637.1"/>
    <property type="molecule type" value="Genomic_DNA"/>
</dbReference>
<proteinExistence type="predicted"/>
<evidence type="ECO:0000313" key="3">
    <source>
        <dbReference type="Proteomes" id="UP000260680"/>
    </source>
</evidence>
<dbReference type="GO" id="GO:0042173">
    <property type="term" value="P:regulation of sporulation resulting in formation of a cellular spore"/>
    <property type="evidence" value="ECO:0007669"/>
    <property type="project" value="InterPro"/>
</dbReference>
<dbReference type="InterPro" id="IPR016032">
    <property type="entry name" value="Sig_transdc_resp-reg_C-effctor"/>
</dbReference>
<dbReference type="GO" id="GO:0003700">
    <property type="term" value="F:DNA-binding transcription factor activity"/>
    <property type="evidence" value="ECO:0007669"/>
    <property type="project" value="InterPro"/>
</dbReference>
<gene>
    <name evidence="2" type="ORF">DS742_27905</name>
</gene>
<reference evidence="2 3" key="1">
    <citation type="submission" date="2018-07" db="EMBL/GenBank/DDBJ databases">
        <title>New species, Clostridium PI-S10-A1B.</title>
        <authorList>
            <person name="Krishna G."/>
            <person name="Summeta K."/>
            <person name="Shikha S."/>
            <person name="Prabhu P.B."/>
            <person name="Suresh K."/>
        </authorList>
    </citation>
    <scope>NUCLEOTIDE SEQUENCE [LARGE SCALE GENOMIC DNA]</scope>
    <source>
        <strain evidence="2 3">PI-S10-A1B</strain>
    </source>
</reference>
<sequence length="97" mass="11089">MTIENAQINRYLNHMGVKHSNSGYRFLISAIKLKAEHGHKIGYVEIYNNIAREYGISSYNRVERAIRYAIASFGATNKEFIARAVDDIIYGYKSQSP</sequence>
<dbReference type="InterPro" id="IPR036388">
    <property type="entry name" value="WH-like_DNA-bd_sf"/>
</dbReference>
<dbReference type="SUPFAM" id="SSF46894">
    <property type="entry name" value="C-terminal effector domain of the bipartite response regulators"/>
    <property type="match status" value="1"/>
</dbReference>
<feature type="domain" description="Sporulation initiation factor Spo0A C-terminal" evidence="1">
    <location>
        <begin position="8"/>
        <end position="73"/>
    </location>
</feature>
<evidence type="ECO:0000259" key="1">
    <source>
        <dbReference type="Pfam" id="PF08769"/>
    </source>
</evidence>